<sequence length="38" mass="4473">MSATNWYRIESEKQLLPEETLRKIESVLGVDFGIKFDE</sequence>
<dbReference type="HOGENOM" id="CLU_3323284_0_0_3"/>
<organism evidence="1 2">
    <name type="scientific">Acaryochloris marina (strain MBIC 11017)</name>
    <dbReference type="NCBI Taxonomy" id="329726"/>
    <lineage>
        <taxon>Bacteria</taxon>
        <taxon>Bacillati</taxon>
        <taxon>Cyanobacteriota</taxon>
        <taxon>Cyanophyceae</taxon>
        <taxon>Acaryochloridales</taxon>
        <taxon>Acaryochloridaceae</taxon>
        <taxon>Acaryochloris</taxon>
    </lineage>
</organism>
<reference evidence="1 2" key="1">
    <citation type="journal article" date="2008" name="Proc. Natl. Acad. Sci. U.S.A.">
        <title>Niche adaptation and genome expansion in the chlorophyll d-producing cyanobacterium Acaryochloris marina.</title>
        <authorList>
            <person name="Swingley W.D."/>
            <person name="Chen M."/>
            <person name="Cheung P.C."/>
            <person name="Conrad A.L."/>
            <person name="Dejesa L.C."/>
            <person name="Hao J."/>
            <person name="Honchak B.M."/>
            <person name="Karbach L.E."/>
            <person name="Kurdoglu A."/>
            <person name="Lahiri S."/>
            <person name="Mastrian S.D."/>
            <person name="Miyashita H."/>
            <person name="Page L."/>
            <person name="Ramakrishna P."/>
            <person name="Satoh S."/>
            <person name="Sattley W.M."/>
            <person name="Shimada Y."/>
            <person name="Taylor H.L."/>
            <person name="Tomo T."/>
            <person name="Tsuchiya T."/>
            <person name="Wang Z.T."/>
            <person name="Raymond J."/>
            <person name="Mimuro M."/>
            <person name="Blankenship R.E."/>
            <person name="Touchman J.W."/>
        </authorList>
    </citation>
    <scope>NUCLEOTIDE SEQUENCE [LARGE SCALE GENOMIC DNA]</scope>
    <source>
        <strain evidence="2">MBIC 11017</strain>
        <plasmid evidence="2">Plasmid pREB3</plasmid>
    </source>
</reference>
<name>A8ZN47_ACAM1</name>
<dbReference type="KEGG" id="amr:AM1_C0318"/>
<geneLocation type="plasmid" evidence="1 2">
    <name>pREB3</name>
</geneLocation>
<evidence type="ECO:0008006" key="3">
    <source>
        <dbReference type="Google" id="ProtNLM"/>
    </source>
</evidence>
<dbReference type="AlphaFoldDB" id="A8ZN47"/>
<accession>A8ZN47</accession>
<proteinExistence type="predicted"/>
<evidence type="ECO:0000313" key="1">
    <source>
        <dbReference type="EMBL" id="ABW32246.1"/>
    </source>
</evidence>
<protein>
    <recommendedName>
        <fullName evidence="3">HTH cro/C1-type domain-containing protein</fullName>
    </recommendedName>
</protein>
<keyword evidence="2" id="KW-1185">Reference proteome</keyword>
<gene>
    <name evidence="1" type="ordered locus">AM1_C0318</name>
</gene>
<dbReference type="EMBL" id="CP000840">
    <property type="protein sequence ID" value="ABW32246.1"/>
    <property type="molecule type" value="Genomic_DNA"/>
</dbReference>
<keyword evidence="1" id="KW-0614">Plasmid</keyword>
<dbReference type="Proteomes" id="UP000000268">
    <property type="component" value="Plasmid pREB3"/>
</dbReference>
<evidence type="ECO:0000313" key="2">
    <source>
        <dbReference type="Proteomes" id="UP000000268"/>
    </source>
</evidence>